<dbReference type="NCBIfam" id="TIGR03741">
    <property type="entry name" value="PRTRC_E"/>
    <property type="match status" value="1"/>
</dbReference>
<gene>
    <name evidence="3" type="ORF">PMI13_01144</name>
</gene>
<dbReference type="EMBL" id="AKJY01000014">
    <property type="protein sequence ID" value="EJL74405.1"/>
    <property type="molecule type" value="Genomic_DNA"/>
</dbReference>
<dbReference type="RefSeq" id="WP_007841506.1">
    <property type="nucleotide sequence ID" value="NZ_AKJY01000014.1"/>
</dbReference>
<organism evidence="3 4">
    <name type="scientific">Chryseobacterium populi</name>
    <dbReference type="NCBI Taxonomy" id="1144316"/>
    <lineage>
        <taxon>Bacteria</taxon>
        <taxon>Pseudomonadati</taxon>
        <taxon>Bacteroidota</taxon>
        <taxon>Flavobacteriia</taxon>
        <taxon>Flavobacteriales</taxon>
        <taxon>Weeksellaceae</taxon>
        <taxon>Chryseobacterium group</taxon>
        <taxon>Chryseobacterium</taxon>
    </lineage>
</organism>
<evidence type="ECO:0000256" key="1">
    <source>
        <dbReference type="SAM" id="MobiDB-lite"/>
    </source>
</evidence>
<dbReference type="Pfam" id="PF19556">
    <property type="entry name" value="PRTRC_E"/>
    <property type="match status" value="1"/>
</dbReference>
<keyword evidence="4" id="KW-1185">Reference proteome</keyword>
<reference evidence="3 4" key="1">
    <citation type="journal article" date="2012" name="J. Bacteriol.">
        <title>Twenty-one genome sequences from Pseudomonas species and 19 genome sequences from diverse bacteria isolated from the rhizosphere and endosphere of Populus deltoides.</title>
        <authorList>
            <person name="Brown S.D."/>
            <person name="Utturkar S.M."/>
            <person name="Klingeman D.M."/>
            <person name="Johnson C.M."/>
            <person name="Martin S.L."/>
            <person name="Land M.L."/>
            <person name="Lu T.Y."/>
            <person name="Schadt C.W."/>
            <person name="Doktycz M.J."/>
            <person name="Pelletier D.A."/>
        </authorList>
    </citation>
    <scope>NUCLEOTIDE SEQUENCE [LARGE SCALE GENOMIC DNA]</scope>
    <source>
        <strain evidence="3 4">CF314</strain>
    </source>
</reference>
<dbReference type="AlphaFoldDB" id="J2K2M3"/>
<feature type="domain" description="ParB-related ThiF-related cassette protein E" evidence="2">
    <location>
        <begin position="1"/>
        <end position="172"/>
    </location>
</feature>
<evidence type="ECO:0000313" key="4">
    <source>
        <dbReference type="Proteomes" id="UP000007509"/>
    </source>
</evidence>
<sequence>MEANFFKQIAQMDIDSRMMLTISKATDSIIIVSVFIQNDGCGDKAKNIIPPFNLKGTPHELDAEFFGHIKKPIQAASGLISNMESFMKQLEEAQKQSAMEKEKTDNEKKECEEKDKKYKAAMLKADGLEKESKYREAWTALPKAADHPEHAETIRKRQTDFAMKFQPEFFDQE</sequence>
<dbReference type="PATRIC" id="fig|1144316.3.peg.1147"/>
<proteinExistence type="predicted"/>
<comment type="caution">
    <text evidence="3">The sequence shown here is derived from an EMBL/GenBank/DDBJ whole genome shotgun (WGS) entry which is preliminary data.</text>
</comment>
<name>J2K2M3_9FLAO</name>
<dbReference type="OrthoDB" id="1050181at2"/>
<dbReference type="InterPro" id="IPR022273">
    <property type="entry name" value="PRTRC_protein-E"/>
</dbReference>
<evidence type="ECO:0000259" key="2">
    <source>
        <dbReference type="Pfam" id="PF19556"/>
    </source>
</evidence>
<evidence type="ECO:0000313" key="3">
    <source>
        <dbReference type="EMBL" id="EJL74405.1"/>
    </source>
</evidence>
<dbReference type="Proteomes" id="UP000007509">
    <property type="component" value="Unassembled WGS sequence"/>
</dbReference>
<feature type="region of interest" description="Disordered" evidence="1">
    <location>
        <begin position="92"/>
        <end position="113"/>
    </location>
</feature>
<accession>J2K2M3</accession>
<protein>
    <submittedName>
        <fullName evidence="3">PRTRC system protein E</fullName>
    </submittedName>
</protein>